<accession>A0A4Z0R0E9</accession>
<dbReference type="AlphaFoldDB" id="A0A4Z0R0E9"/>
<feature type="region of interest" description="Disordered" evidence="1">
    <location>
        <begin position="1"/>
        <end position="61"/>
    </location>
</feature>
<dbReference type="InterPro" id="IPR035205">
    <property type="entry name" value="DUF5320"/>
</dbReference>
<comment type="caution">
    <text evidence="2">The sequence shown here is derived from an EMBL/GenBank/DDBJ whole genome shotgun (WGS) entry which is preliminary data.</text>
</comment>
<keyword evidence="3" id="KW-1185">Reference proteome</keyword>
<name>A0A4Z0R0E9_9FIRM</name>
<gene>
    <name evidence="2" type="ORF">E4K67_19950</name>
</gene>
<sequence>MPGRDGTGVMGRGAKSGRGLGNCRGAKTVSSDTGLGLGYRRGNPNFGEDTTGSIKQKESLQEQKELLERKLDTISKELETL</sequence>
<evidence type="ECO:0000256" key="1">
    <source>
        <dbReference type="SAM" id="MobiDB-lite"/>
    </source>
</evidence>
<dbReference type="OrthoDB" id="9815278at2"/>
<reference evidence="2 3" key="1">
    <citation type="submission" date="2019-03" db="EMBL/GenBank/DDBJ databases">
        <title>Draft Genome Sequence of Desulfosporosinus fructosivorans Strain 63.6F, Isolated from Marine Sediment in the Baltic Sea.</title>
        <authorList>
            <person name="Hausmann B."/>
            <person name="Vandieken V."/>
            <person name="Pjevac P."/>
            <person name="Schreck K."/>
            <person name="Herbold C.W."/>
            <person name="Loy A."/>
        </authorList>
    </citation>
    <scope>NUCLEOTIDE SEQUENCE [LARGE SCALE GENOMIC DNA]</scope>
    <source>
        <strain evidence="2 3">63.6F</strain>
    </source>
</reference>
<dbReference type="Pfam" id="PF17253">
    <property type="entry name" value="DUF5320"/>
    <property type="match status" value="1"/>
</dbReference>
<dbReference type="EMBL" id="SPQQ01000008">
    <property type="protein sequence ID" value="TGE36228.1"/>
    <property type="molecule type" value="Genomic_DNA"/>
</dbReference>
<proteinExistence type="predicted"/>
<organism evidence="2 3">
    <name type="scientific">Desulfosporosinus fructosivorans</name>
    <dbReference type="NCBI Taxonomy" id="2018669"/>
    <lineage>
        <taxon>Bacteria</taxon>
        <taxon>Bacillati</taxon>
        <taxon>Bacillota</taxon>
        <taxon>Clostridia</taxon>
        <taxon>Eubacteriales</taxon>
        <taxon>Desulfitobacteriaceae</taxon>
        <taxon>Desulfosporosinus</taxon>
    </lineage>
</organism>
<dbReference type="RefSeq" id="WP_135549966.1">
    <property type="nucleotide sequence ID" value="NZ_SPQQ01000008.1"/>
</dbReference>
<dbReference type="Proteomes" id="UP000298460">
    <property type="component" value="Unassembled WGS sequence"/>
</dbReference>
<evidence type="ECO:0000313" key="3">
    <source>
        <dbReference type="Proteomes" id="UP000298460"/>
    </source>
</evidence>
<evidence type="ECO:0008006" key="4">
    <source>
        <dbReference type="Google" id="ProtNLM"/>
    </source>
</evidence>
<feature type="compositionally biased region" description="Gly residues" evidence="1">
    <location>
        <begin position="1"/>
        <end position="22"/>
    </location>
</feature>
<evidence type="ECO:0000313" key="2">
    <source>
        <dbReference type="EMBL" id="TGE36228.1"/>
    </source>
</evidence>
<protein>
    <recommendedName>
        <fullName evidence="4">DUF5320 domain-containing protein</fullName>
    </recommendedName>
</protein>